<dbReference type="EMBL" id="JAAIVB010000052">
    <property type="protein sequence ID" value="NEX62559.1"/>
    <property type="molecule type" value="Genomic_DNA"/>
</dbReference>
<sequence>MESSIMSRTRPATASRSAPAKDVAPEEQMYYEIYDGIMEHRLPAGTKLTEQALSEIYEIARHSVRKVLSRLAADGLVDLEPNRGAFIASPDEREAEDMFELRQVLERFVVQKVGESGESGEIGSQQLHALRKMVEQERDAYLSGNRPLWIRLSADFHMELARLSGNALLVDMLRRLVCRTTLLISSSNEGGAQQPCSFDEHFAVLDALEKRNANAAVNRMAQHLEQCACRMLQRPEQRFDLRAALRKPSRK</sequence>
<dbReference type="InterPro" id="IPR011711">
    <property type="entry name" value="GntR_C"/>
</dbReference>
<evidence type="ECO:0000256" key="1">
    <source>
        <dbReference type="ARBA" id="ARBA00023015"/>
    </source>
</evidence>
<keyword evidence="1" id="KW-0805">Transcription regulation</keyword>
<dbReference type="InterPro" id="IPR036388">
    <property type="entry name" value="WH-like_DNA-bd_sf"/>
</dbReference>
<gene>
    <name evidence="6" type="ORF">G3574_15840</name>
</gene>
<dbReference type="Proteomes" id="UP000482155">
    <property type="component" value="Unassembled WGS sequence"/>
</dbReference>
<dbReference type="SMART" id="SM00895">
    <property type="entry name" value="FCD"/>
    <property type="match status" value="1"/>
</dbReference>
<feature type="domain" description="HTH gntR-type" evidence="5">
    <location>
        <begin position="23"/>
        <end position="90"/>
    </location>
</feature>
<protein>
    <submittedName>
        <fullName evidence="6">GntR family transcriptional regulator</fullName>
    </submittedName>
</protein>
<evidence type="ECO:0000256" key="2">
    <source>
        <dbReference type="ARBA" id="ARBA00023125"/>
    </source>
</evidence>
<dbReference type="PANTHER" id="PTHR43537">
    <property type="entry name" value="TRANSCRIPTIONAL REGULATOR, GNTR FAMILY"/>
    <property type="match status" value="1"/>
</dbReference>
<evidence type="ECO:0000256" key="4">
    <source>
        <dbReference type="SAM" id="MobiDB-lite"/>
    </source>
</evidence>
<reference evidence="6 7" key="1">
    <citation type="submission" date="2020-02" db="EMBL/GenBank/DDBJ databases">
        <authorList>
            <person name="Kim M.K."/>
        </authorList>
    </citation>
    <scope>NUCLEOTIDE SEQUENCE [LARGE SCALE GENOMIC DNA]</scope>
    <source>
        <strain evidence="6 7">17J57-3</strain>
    </source>
</reference>
<dbReference type="InterPro" id="IPR036390">
    <property type="entry name" value="WH_DNA-bd_sf"/>
</dbReference>
<dbReference type="PANTHER" id="PTHR43537:SF53">
    <property type="entry name" value="HTH-TYPE TRANSCRIPTIONAL REPRESSOR NANR"/>
    <property type="match status" value="1"/>
</dbReference>
<name>A0A6B3SXP5_9BURK</name>
<dbReference type="AlphaFoldDB" id="A0A6B3SXP5"/>
<proteinExistence type="predicted"/>
<dbReference type="Gene3D" id="1.10.10.10">
    <property type="entry name" value="Winged helix-like DNA-binding domain superfamily/Winged helix DNA-binding domain"/>
    <property type="match status" value="1"/>
</dbReference>
<evidence type="ECO:0000313" key="7">
    <source>
        <dbReference type="Proteomes" id="UP000482155"/>
    </source>
</evidence>
<dbReference type="GO" id="GO:0003700">
    <property type="term" value="F:DNA-binding transcription factor activity"/>
    <property type="evidence" value="ECO:0007669"/>
    <property type="project" value="InterPro"/>
</dbReference>
<dbReference type="GO" id="GO:0003677">
    <property type="term" value="F:DNA binding"/>
    <property type="evidence" value="ECO:0007669"/>
    <property type="project" value="UniProtKB-KW"/>
</dbReference>
<evidence type="ECO:0000259" key="5">
    <source>
        <dbReference type="PROSITE" id="PS50949"/>
    </source>
</evidence>
<dbReference type="SUPFAM" id="SSF48008">
    <property type="entry name" value="GntR ligand-binding domain-like"/>
    <property type="match status" value="1"/>
</dbReference>
<keyword evidence="7" id="KW-1185">Reference proteome</keyword>
<accession>A0A6B3SXP5</accession>
<dbReference type="SMART" id="SM00345">
    <property type="entry name" value="HTH_GNTR"/>
    <property type="match status" value="1"/>
</dbReference>
<dbReference type="PROSITE" id="PS50949">
    <property type="entry name" value="HTH_GNTR"/>
    <property type="match status" value="1"/>
</dbReference>
<dbReference type="Pfam" id="PF07729">
    <property type="entry name" value="FCD"/>
    <property type="match status" value="1"/>
</dbReference>
<dbReference type="Pfam" id="PF00392">
    <property type="entry name" value="GntR"/>
    <property type="match status" value="1"/>
</dbReference>
<keyword evidence="3" id="KW-0804">Transcription</keyword>
<organism evidence="6 7">
    <name type="scientific">Noviherbaspirillum galbum</name>
    <dbReference type="NCBI Taxonomy" id="2709383"/>
    <lineage>
        <taxon>Bacteria</taxon>
        <taxon>Pseudomonadati</taxon>
        <taxon>Pseudomonadota</taxon>
        <taxon>Betaproteobacteria</taxon>
        <taxon>Burkholderiales</taxon>
        <taxon>Oxalobacteraceae</taxon>
        <taxon>Noviherbaspirillum</taxon>
    </lineage>
</organism>
<keyword evidence="2" id="KW-0238">DNA-binding</keyword>
<comment type="caution">
    <text evidence="6">The sequence shown here is derived from an EMBL/GenBank/DDBJ whole genome shotgun (WGS) entry which is preliminary data.</text>
</comment>
<dbReference type="Gene3D" id="1.20.120.530">
    <property type="entry name" value="GntR ligand-binding domain-like"/>
    <property type="match status" value="1"/>
</dbReference>
<dbReference type="CDD" id="cd07377">
    <property type="entry name" value="WHTH_GntR"/>
    <property type="match status" value="1"/>
</dbReference>
<feature type="compositionally biased region" description="Polar residues" evidence="4">
    <location>
        <begin position="1"/>
        <end position="16"/>
    </location>
</feature>
<dbReference type="InterPro" id="IPR008920">
    <property type="entry name" value="TF_FadR/GntR_C"/>
</dbReference>
<feature type="region of interest" description="Disordered" evidence="4">
    <location>
        <begin position="1"/>
        <end position="23"/>
    </location>
</feature>
<dbReference type="SUPFAM" id="SSF46785">
    <property type="entry name" value="Winged helix' DNA-binding domain"/>
    <property type="match status" value="1"/>
</dbReference>
<dbReference type="InterPro" id="IPR000524">
    <property type="entry name" value="Tscrpt_reg_HTH_GntR"/>
</dbReference>
<evidence type="ECO:0000256" key="3">
    <source>
        <dbReference type="ARBA" id="ARBA00023163"/>
    </source>
</evidence>
<evidence type="ECO:0000313" key="6">
    <source>
        <dbReference type="EMBL" id="NEX62559.1"/>
    </source>
</evidence>